<protein>
    <recommendedName>
        <fullName evidence="4">Copper resistance protein D domain-containing protein</fullName>
    </recommendedName>
</protein>
<keyword evidence="1" id="KW-0812">Transmembrane</keyword>
<evidence type="ECO:0000313" key="3">
    <source>
        <dbReference type="Proteomes" id="UP000730618"/>
    </source>
</evidence>
<keyword evidence="1" id="KW-0472">Membrane</keyword>
<evidence type="ECO:0000313" key="2">
    <source>
        <dbReference type="EMBL" id="CAG7657051.1"/>
    </source>
</evidence>
<feature type="transmembrane region" description="Helical" evidence="1">
    <location>
        <begin position="53"/>
        <end position="72"/>
    </location>
</feature>
<keyword evidence="1" id="KW-1133">Transmembrane helix</keyword>
<dbReference type="Proteomes" id="UP000730618">
    <property type="component" value="Unassembled WGS sequence"/>
</dbReference>
<evidence type="ECO:0000256" key="1">
    <source>
        <dbReference type="SAM" id="Phobius"/>
    </source>
</evidence>
<evidence type="ECO:0008006" key="4">
    <source>
        <dbReference type="Google" id="ProtNLM"/>
    </source>
</evidence>
<organism evidence="2 3">
    <name type="scientific">Paenibacillus allorhizosphaerae</name>
    <dbReference type="NCBI Taxonomy" id="2849866"/>
    <lineage>
        <taxon>Bacteria</taxon>
        <taxon>Bacillati</taxon>
        <taxon>Bacillota</taxon>
        <taxon>Bacilli</taxon>
        <taxon>Bacillales</taxon>
        <taxon>Paenibacillaceae</taxon>
        <taxon>Paenibacillus</taxon>
    </lineage>
</organism>
<reference evidence="2 3" key="1">
    <citation type="submission" date="2021-06" db="EMBL/GenBank/DDBJ databases">
        <authorList>
            <person name="Criscuolo A."/>
        </authorList>
    </citation>
    <scope>NUCLEOTIDE SEQUENCE [LARGE SCALE GENOMIC DNA]</scope>
    <source>
        <strain evidence="3">CIP 111802</strain>
    </source>
</reference>
<sequence>MFGFMLFLHLTGLFVWLGSLLATIVVLAVMKQQIGSQPSNALAARIIKVFSRFAHPGAFIVLVSGVVMIVQMGMGPGKPLWLEVMEKGGGTIILLALIVTGIWGSKVKKQLNAGQEQAVKFTGYLATMSSFMVAIVLVVLAVSMKI</sequence>
<feature type="transmembrane region" description="Helical" evidence="1">
    <location>
        <begin position="84"/>
        <end position="103"/>
    </location>
</feature>
<comment type="caution">
    <text evidence="2">The sequence shown here is derived from an EMBL/GenBank/DDBJ whole genome shotgun (WGS) entry which is preliminary data.</text>
</comment>
<proteinExistence type="predicted"/>
<accession>A0ABN7TV67</accession>
<name>A0ABN7TV67_9BACL</name>
<dbReference type="EMBL" id="CAJVCE010000033">
    <property type="protein sequence ID" value="CAG7657051.1"/>
    <property type="molecule type" value="Genomic_DNA"/>
</dbReference>
<gene>
    <name evidence="2" type="ORF">PAECIP111802_06598</name>
</gene>
<keyword evidence="3" id="KW-1185">Reference proteome</keyword>
<feature type="transmembrane region" description="Helical" evidence="1">
    <location>
        <begin position="123"/>
        <end position="142"/>
    </location>
</feature>
<dbReference type="RefSeq" id="WP_218102785.1">
    <property type="nucleotide sequence ID" value="NZ_CAJVCE010000033.1"/>
</dbReference>